<reference evidence="2" key="1">
    <citation type="submission" date="2023-01" db="EMBL/GenBank/DDBJ databases">
        <title>Genome sequencing of Photorhabdus bodei 09-20.</title>
        <authorList>
            <person name="Kalindamar S."/>
            <person name="Kumru S."/>
        </authorList>
    </citation>
    <scope>NUCLEOTIDE SEQUENCE</scope>
    <source>
        <strain evidence="2">09-20</strain>
    </source>
</reference>
<dbReference type="EMBL" id="JAQMFO010000099">
    <property type="protein sequence ID" value="MDB6375196.1"/>
    <property type="molecule type" value="Genomic_DNA"/>
</dbReference>
<comment type="caution">
    <text evidence="2">The sequence shown here is derived from an EMBL/GenBank/DDBJ whole genome shotgun (WGS) entry which is preliminary data.</text>
</comment>
<dbReference type="GO" id="GO:0003824">
    <property type="term" value="F:catalytic activity"/>
    <property type="evidence" value="ECO:0007669"/>
    <property type="project" value="UniProtKB-ARBA"/>
</dbReference>
<evidence type="ECO:0000313" key="2">
    <source>
        <dbReference type="EMBL" id="MDB6375196.1"/>
    </source>
</evidence>
<protein>
    <submittedName>
        <fullName evidence="2">Hemagglutinin repeat-containing protein</fullName>
    </submittedName>
</protein>
<keyword evidence="1" id="KW-0800">Toxin</keyword>
<evidence type="ECO:0000256" key="1">
    <source>
        <dbReference type="ARBA" id="ARBA00022656"/>
    </source>
</evidence>
<accession>A0AAW6BR41</accession>
<dbReference type="InterPro" id="IPR025157">
    <property type="entry name" value="Hemagglutinin_rpt"/>
</dbReference>
<proteinExistence type="predicted"/>
<dbReference type="Pfam" id="PF13332">
    <property type="entry name" value="Fil_haemagg_2"/>
    <property type="match status" value="1"/>
</dbReference>
<gene>
    <name evidence="2" type="ORF">PH362_25800</name>
</gene>
<dbReference type="GO" id="GO:0090729">
    <property type="term" value="F:toxin activity"/>
    <property type="evidence" value="ECO:0007669"/>
    <property type="project" value="UniProtKB-KW"/>
</dbReference>
<evidence type="ECO:0000313" key="3">
    <source>
        <dbReference type="Proteomes" id="UP001212996"/>
    </source>
</evidence>
<organism evidence="2 3">
    <name type="scientific">Photorhabdus bodei</name>
    <dbReference type="NCBI Taxonomy" id="2029681"/>
    <lineage>
        <taxon>Bacteria</taxon>
        <taxon>Pseudomonadati</taxon>
        <taxon>Pseudomonadota</taxon>
        <taxon>Gammaproteobacteria</taxon>
        <taxon>Enterobacterales</taxon>
        <taxon>Morganellaceae</taxon>
        <taxon>Photorhabdus</taxon>
    </lineage>
</organism>
<name>A0AAW6BR41_9GAMM</name>
<sequence length="121" mass="12593">MAGTQDVNLAAGNQLTITTADEARHETHFKQEKKSGLMGTGGIDFTIGKASQKSTTDIDSNLNKGSTVGSSQGSVTFSAGKQLNLHGSDVVAGRDTQLSGQNINITSAENSHTAITKTEQK</sequence>
<dbReference type="Proteomes" id="UP001212996">
    <property type="component" value="Unassembled WGS sequence"/>
</dbReference>
<dbReference type="AlphaFoldDB" id="A0AAW6BR41"/>
<feature type="non-terminal residue" evidence="2">
    <location>
        <position position="121"/>
    </location>
</feature>